<gene>
    <name evidence="2" type="ORF">BO97DRAFT_55527</name>
</gene>
<sequence>MLSKKFVHNKDFRIRGIVPGRESKASKNKPFVWPCATCTLLLSLLQDLPRLARPAHQQRCHCHRLLQWPHSLLSRMAIVFILKVLSFLVVADPVSVCHSVY</sequence>
<keyword evidence="3" id="KW-1185">Reference proteome</keyword>
<dbReference type="Proteomes" id="UP000248961">
    <property type="component" value="Unassembled WGS sequence"/>
</dbReference>
<keyword evidence="1" id="KW-1133">Transmembrane helix</keyword>
<protein>
    <submittedName>
        <fullName evidence="2">Uncharacterized protein</fullName>
    </submittedName>
</protein>
<dbReference type="AlphaFoldDB" id="A0A395HZ35"/>
<evidence type="ECO:0000313" key="2">
    <source>
        <dbReference type="EMBL" id="RAL12796.1"/>
    </source>
</evidence>
<dbReference type="EMBL" id="KZ824282">
    <property type="protein sequence ID" value="RAL12796.1"/>
    <property type="molecule type" value="Genomic_DNA"/>
</dbReference>
<organism evidence="2 3">
    <name type="scientific">Aspergillus homomorphus (strain CBS 101889)</name>
    <dbReference type="NCBI Taxonomy" id="1450537"/>
    <lineage>
        <taxon>Eukaryota</taxon>
        <taxon>Fungi</taxon>
        <taxon>Dikarya</taxon>
        <taxon>Ascomycota</taxon>
        <taxon>Pezizomycotina</taxon>
        <taxon>Eurotiomycetes</taxon>
        <taxon>Eurotiomycetidae</taxon>
        <taxon>Eurotiales</taxon>
        <taxon>Aspergillaceae</taxon>
        <taxon>Aspergillus</taxon>
        <taxon>Aspergillus subgen. Circumdati</taxon>
    </lineage>
</organism>
<dbReference type="VEuPathDB" id="FungiDB:BO97DRAFT_55527"/>
<name>A0A395HZ35_ASPHC</name>
<evidence type="ECO:0000256" key="1">
    <source>
        <dbReference type="SAM" id="Phobius"/>
    </source>
</evidence>
<evidence type="ECO:0000313" key="3">
    <source>
        <dbReference type="Proteomes" id="UP000248961"/>
    </source>
</evidence>
<feature type="transmembrane region" description="Helical" evidence="1">
    <location>
        <begin position="72"/>
        <end position="91"/>
    </location>
</feature>
<keyword evidence="1" id="KW-0812">Transmembrane</keyword>
<keyword evidence="1" id="KW-0472">Membrane</keyword>
<proteinExistence type="predicted"/>
<reference evidence="2 3" key="1">
    <citation type="submission" date="2018-02" db="EMBL/GenBank/DDBJ databases">
        <title>The genomes of Aspergillus section Nigri reveals drivers in fungal speciation.</title>
        <authorList>
            <consortium name="DOE Joint Genome Institute"/>
            <person name="Vesth T.C."/>
            <person name="Nybo J."/>
            <person name="Theobald S."/>
            <person name="Brandl J."/>
            <person name="Frisvad J.C."/>
            <person name="Nielsen K.F."/>
            <person name="Lyhne E.K."/>
            <person name="Kogle M.E."/>
            <person name="Kuo A."/>
            <person name="Riley R."/>
            <person name="Clum A."/>
            <person name="Nolan M."/>
            <person name="Lipzen A."/>
            <person name="Salamov A."/>
            <person name="Henrissat B."/>
            <person name="Wiebenga A."/>
            <person name="De vries R.P."/>
            <person name="Grigoriev I.V."/>
            <person name="Mortensen U.H."/>
            <person name="Andersen M.R."/>
            <person name="Baker S.E."/>
        </authorList>
    </citation>
    <scope>NUCLEOTIDE SEQUENCE [LARGE SCALE GENOMIC DNA]</scope>
    <source>
        <strain evidence="2 3">CBS 101889</strain>
    </source>
</reference>
<dbReference type="RefSeq" id="XP_025551950.1">
    <property type="nucleotide sequence ID" value="XM_025700900.1"/>
</dbReference>
<dbReference type="GeneID" id="37205189"/>
<accession>A0A395HZ35</accession>